<organism evidence="1 2">
    <name type="scientific">Digitaria exilis</name>
    <dbReference type="NCBI Taxonomy" id="1010633"/>
    <lineage>
        <taxon>Eukaryota</taxon>
        <taxon>Viridiplantae</taxon>
        <taxon>Streptophyta</taxon>
        <taxon>Embryophyta</taxon>
        <taxon>Tracheophyta</taxon>
        <taxon>Spermatophyta</taxon>
        <taxon>Magnoliopsida</taxon>
        <taxon>Liliopsida</taxon>
        <taxon>Poales</taxon>
        <taxon>Poaceae</taxon>
        <taxon>PACMAD clade</taxon>
        <taxon>Panicoideae</taxon>
        <taxon>Panicodae</taxon>
        <taxon>Paniceae</taxon>
        <taxon>Anthephorinae</taxon>
        <taxon>Digitaria</taxon>
    </lineage>
</organism>
<sequence>MALKHRVSFLHLFGEKSCQAGPDYNVVAIHPDRDMIIFSRDKKLISYDMDTKEVCALHTVSDAFAFNSYVPYFSESPALTNKY</sequence>
<comment type="caution">
    <text evidence="1">The sequence shown here is derived from an EMBL/GenBank/DDBJ whole genome shotgun (WGS) entry which is preliminary data.</text>
</comment>
<evidence type="ECO:0000313" key="2">
    <source>
        <dbReference type="Proteomes" id="UP000636709"/>
    </source>
</evidence>
<protein>
    <submittedName>
        <fullName evidence="1">Uncharacterized protein</fullName>
    </submittedName>
</protein>
<keyword evidence="2" id="KW-1185">Reference proteome</keyword>
<dbReference type="EMBL" id="JACEFO010001597">
    <property type="protein sequence ID" value="KAF8733828.1"/>
    <property type="molecule type" value="Genomic_DNA"/>
</dbReference>
<evidence type="ECO:0000313" key="1">
    <source>
        <dbReference type="EMBL" id="KAF8733828.1"/>
    </source>
</evidence>
<dbReference type="Proteomes" id="UP000636709">
    <property type="component" value="Unassembled WGS sequence"/>
</dbReference>
<dbReference type="AlphaFoldDB" id="A0A835FB44"/>
<proteinExistence type="predicted"/>
<accession>A0A835FB44</accession>
<dbReference type="OrthoDB" id="615433at2759"/>
<name>A0A835FB44_9POAL</name>
<gene>
    <name evidence="1" type="ORF">HU200_014678</name>
</gene>
<reference evidence="1" key="1">
    <citation type="submission" date="2020-07" db="EMBL/GenBank/DDBJ databases">
        <title>Genome sequence and genetic diversity analysis of an under-domesticated orphan crop, white fonio (Digitaria exilis).</title>
        <authorList>
            <person name="Bennetzen J.L."/>
            <person name="Chen S."/>
            <person name="Ma X."/>
            <person name="Wang X."/>
            <person name="Yssel A.E.J."/>
            <person name="Chaluvadi S.R."/>
            <person name="Johnson M."/>
            <person name="Gangashetty P."/>
            <person name="Hamidou F."/>
            <person name="Sanogo M.D."/>
            <person name="Zwaenepoel A."/>
            <person name="Wallace J."/>
            <person name="Van De Peer Y."/>
            <person name="Van Deynze A."/>
        </authorList>
    </citation>
    <scope>NUCLEOTIDE SEQUENCE</scope>
    <source>
        <tissue evidence="1">Leaves</tissue>
    </source>
</reference>